<evidence type="ECO:0000313" key="6">
    <source>
        <dbReference type="EMBL" id="TQJ10391.1"/>
    </source>
</evidence>
<organism evidence="6 7">
    <name type="scientific">Lapillicoccus jejuensis</name>
    <dbReference type="NCBI Taxonomy" id="402171"/>
    <lineage>
        <taxon>Bacteria</taxon>
        <taxon>Bacillati</taxon>
        <taxon>Actinomycetota</taxon>
        <taxon>Actinomycetes</taxon>
        <taxon>Micrococcales</taxon>
        <taxon>Intrasporangiaceae</taxon>
        <taxon>Lapillicoccus</taxon>
    </lineage>
</organism>
<reference evidence="6 7" key="1">
    <citation type="submission" date="2019-06" db="EMBL/GenBank/DDBJ databases">
        <title>Sequencing the genomes of 1000 actinobacteria strains.</title>
        <authorList>
            <person name="Klenk H.-P."/>
        </authorList>
    </citation>
    <scope>NUCLEOTIDE SEQUENCE [LARGE SCALE GENOMIC DNA]</scope>
    <source>
        <strain evidence="6 7">DSM 18607</strain>
    </source>
</reference>
<protein>
    <submittedName>
        <fullName evidence="6">TetR family transcriptional regulator</fullName>
    </submittedName>
</protein>
<evidence type="ECO:0000256" key="2">
    <source>
        <dbReference type="ARBA" id="ARBA00023125"/>
    </source>
</evidence>
<dbReference type="InterPro" id="IPR001647">
    <property type="entry name" value="HTH_TetR"/>
</dbReference>
<evidence type="ECO:0000256" key="4">
    <source>
        <dbReference type="PROSITE-ProRule" id="PRU00335"/>
    </source>
</evidence>
<dbReference type="GO" id="GO:0003700">
    <property type="term" value="F:DNA-binding transcription factor activity"/>
    <property type="evidence" value="ECO:0007669"/>
    <property type="project" value="TreeGrafter"/>
</dbReference>
<dbReference type="PROSITE" id="PS50977">
    <property type="entry name" value="HTH_TETR_2"/>
    <property type="match status" value="1"/>
</dbReference>
<dbReference type="InterPro" id="IPR023772">
    <property type="entry name" value="DNA-bd_HTH_TetR-type_CS"/>
</dbReference>
<dbReference type="RefSeq" id="WP_170185726.1">
    <property type="nucleotide sequence ID" value="NZ_BAAAPR010000015.1"/>
</dbReference>
<dbReference type="EMBL" id="VFMN01000001">
    <property type="protein sequence ID" value="TQJ10391.1"/>
    <property type="molecule type" value="Genomic_DNA"/>
</dbReference>
<feature type="domain" description="HTH tetR-type" evidence="5">
    <location>
        <begin position="13"/>
        <end position="73"/>
    </location>
</feature>
<dbReference type="Pfam" id="PF00440">
    <property type="entry name" value="TetR_N"/>
    <property type="match status" value="1"/>
</dbReference>
<evidence type="ECO:0000256" key="1">
    <source>
        <dbReference type="ARBA" id="ARBA00023015"/>
    </source>
</evidence>
<dbReference type="InterPro" id="IPR009057">
    <property type="entry name" value="Homeodomain-like_sf"/>
</dbReference>
<dbReference type="SUPFAM" id="SSF46689">
    <property type="entry name" value="Homeodomain-like"/>
    <property type="match status" value="1"/>
</dbReference>
<evidence type="ECO:0000259" key="5">
    <source>
        <dbReference type="PROSITE" id="PS50977"/>
    </source>
</evidence>
<dbReference type="GO" id="GO:0000976">
    <property type="term" value="F:transcription cis-regulatory region binding"/>
    <property type="evidence" value="ECO:0007669"/>
    <property type="project" value="TreeGrafter"/>
</dbReference>
<name>A0A542E4X5_9MICO</name>
<evidence type="ECO:0000313" key="7">
    <source>
        <dbReference type="Proteomes" id="UP000317893"/>
    </source>
</evidence>
<keyword evidence="1" id="KW-0805">Transcription regulation</keyword>
<dbReference type="Gene3D" id="1.10.357.10">
    <property type="entry name" value="Tetracycline Repressor, domain 2"/>
    <property type="match status" value="1"/>
</dbReference>
<dbReference type="AlphaFoldDB" id="A0A542E4X5"/>
<keyword evidence="3" id="KW-0804">Transcription</keyword>
<dbReference type="PRINTS" id="PR00455">
    <property type="entry name" value="HTHTETR"/>
</dbReference>
<sequence length="191" mass="20611">MTEVLGRRELRKAQTRRRLSEEAFALFLAHGFDQVTVADVAASAGVSVTTLFSYFPTKESLVFDPEGHQLDALVLAVRTRPVGVSLVDAVERHTYDALDTMADEPVRRAYAALVAATPSLQRHIQTVMLTDWRPVLRAALHETVWDLDPTAADVAAVHLLGSLAGVAIEADAEAAARFLGPLRHGYGAVGA</sequence>
<comment type="caution">
    <text evidence="6">The sequence shown here is derived from an EMBL/GenBank/DDBJ whole genome shotgun (WGS) entry which is preliminary data.</text>
</comment>
<dbReference type="PANTHER" id="PTHR30055">
    <property type="entry name" value="HTH-TYPE TRANSCRIPTIONAL REGULATOR RUTR"/>
    <property type="match status" value="1"/>
</dbReference>
<dbReference type="InterPro" id="IPR050109">
    <property type="entry name" value="HTH-type_TetR-like_transc_reg"/>
</dbReference>
<gene>
    <name evidence="6" type="ORF">FB458_3512</name>
</gene>
<feature type="DNA-binding region" description="H-T-H motif" evidence="4">
    <location>
        <begin position="36"/>
        <end position="55"/>
    </location>
</feature>
<keyword evidence="7" id="KW-1185">Reference proteome</keyword>
<keyword evidence="2 4" id="KW-0238">DNA-binding</keyword>
<proteinExistence type="predicted"/>
<accession>A0A542E4X5</accession>
<evidence type="ECO:0000256" key="3">
    <source>
        <dbReference type="ARBA" id="ARBA00023163"/>
    </source>
</evidence>
<dbReference type="PANTHER" id="PTHR30055:SF234">
    <property type="entry name" value="HTH-TYPE TRANSCRIPTIONAL REGULATOR BETI"/>
    <property type="match status" value="1"/>
</dbReference>
<dbReference type="PROSITE" id="PS01081">
    <property type="entry name" value="HTH_TETR_1"/>
    <property type="match status" value="1"/>
</dbReference>
<dbReference type="Proteomes" id="UP000317893">
    <property type="component" value="Unassembled WGS sequence"/>
</dbReference>